<keyword evidence="1" id="KW-0175">Coiled coil</keyword>
<evidence type="ECO:0000313" key="3">
    <source>
        <dbReference type="EMBL" id="MBK1468645.1"/>
    </source>
</evidence>
<organism evidence="3 4">
    <name type="scientific">Parvimonas parva</name>
    <dbReference type="NCBI Taxonomy" id="2769485"/>
    <lineage>
        <taxon>Bacteria</taxon>
        <taxon>Bacillati</taxon>
        <taxon>Bacillota</taxon>
        <taxon>Tissierellia</taxon>
        <taxon>Tissierellales</taxon>
        <taxon>Peptoniphilaceae</taxon>
        <taxon>Parvimonas</taxon>
    </lineage>
</organism>
<dbReference type="RefSeq" id="WP_201275599.1">
    <property type="nucleotide sequence ID" value="NZ_JACVDA010000011.1"/>
</dbReference>
<evidence type="ECO:0008006" key="5">
    <source>
        <dbReference type="Google" id="ProtNLM"/>
    </source>
</evidence>
<proteinExistence type="predicted"/>
<dbReference type="InterPro" id="IPR051162">
    <property type="entry name" value="T4SS_component"/>
</dbReference>
<name>A0ABS1CB39_9FIRM</name>
<comment type="caution">
    <text evidence="3">The sequence shown here is derived from an EMBL/GenBank/DDBJ whole genome shotgun (WGS) entry which is preliminary data.</text>
</comment>
<evidence type="ECO:0000256" key="2">
    <source>
        <dbReference type="SAM" id="MobiDB-lite"/>
    </source>
</evidence>
<sequence length="636" mass="73461">MKLLNKIKLGREMLSNENFDPDFVKNTQPMGNMIFKENYIKKGDGYETCIHIYSLPKTVNDLWLRKITEIENVITTLDITTEKSTKIINQLSKAISEYDTRESQARTPQERMKARKNAETNESLLDRVTDGEVIKKIHLRIFVYERTINDLEKKVKAVLEELEGDLFRASIFLNELEDDFNSLQNSLTTQKEDFLTKRDGLFIESSTLGAGFNYHHSYLDDPKGTYFGTSFTGGNVVFDIFNRTEERKSYNGVLYGKMRAGKSTFLKKLTLTELAKGNKARVFDASGEFNEIAKGFNSKFLALDGSNGIINPFQVLKSSFEGGIADNDRLSFQKHINKLKIFFSYFNPAFNNDDLSELGILLEKFYIKMGFVKQEENIKSYKGITDLKNEEYPILSDFFKFLKEEFEKENKEEKSIRIKRLDKIKLTIETMLSTYDSFFNGTSTISINDEDFIVFNIKSLSEYEDNVFNSIIFNILNILWQEMISNTSMLKVKDISIDDTKYLVFIDEAHRMFNSSADEKIYTFFENYMREAPKYLAGIWFSFHLLEDNISTKESVSLMNKIFKLAQYKVIFNQDTSSKALFSKVFSSELTDSEIDLIPTFKTGECLLSISGYKNIVFKVSLGYSEEEWLLNTGGI</sequence>
<evidence type="ECO:0000256" key="1">
    <source>
        <dbReference type="SAM" id="Coils"/>
    </source>
</evidence>
<dbReference type="Proteomes" id="UP000823123">
    <property type="component" value="Unassembled WGS sequence"/>
</dbReference>
<dbReference type="EMBL" id="JACVDA010000011">
    <property type="protein sequence ID" value="MBK1468645.1"/>
    <property type="molecule type" value="Genomic_DNA"/>
</dbReference>
<keyword evidence="4" id="KW-1185">Reference proteome</keyword>
<protein>
    <recommendedName>
        <fullName evidence="5">Type IV secretion system protein VirB4</fullName>
    </recommendedName>
</protein>
<dbReference type="SUPFAM" id="SSF52540">
    <property type="entry name" value="P-loop containing nucleoside triphosphate hydrolases"/>
    <property type="match status" value="1"/>
</dbReference>
<dbReference type="PANTHER" id="PTHR30121">
    <property type="entry name" value="UNCHARACTERIZED PROTEIN YJGR-RELATED"/>
    <property type="match status" value="1"/>
</dbReference>
<gene>
    <name evidence="3" type="ORF">IBJ83_04860</name>
</gene>
<reference evidence="3 4" key="1">
    <citation type="submission" date="2020-09" db="EMBL/GenBank/DDBJ databases">
        <title>Parvimonas S3374 sp. nov.</title>
        <authorList>
            <person name="Buhl M."/>
        </authorList>
    </citation>
    <scope>NUCLEOTIDE SEQUENCE [LARGE SCALE GENOMIC DNA]</scope>
    <source>
        <strain evidence="3 4">S3374</strain>
    </source>
</reference>
<dbReference type="PANTHER" id="PTHR30121:SF6">
    <property type="entry name" value="SLR6007 PROTEIN"/>
    <property type="match status" value="1"/>
</dbReference>
<dbReference type="InterPro" id="IPR027417">
    <property type="entry name" value="P-loop_NTPase"/>
</dbReference>
<feature type="coiled-coil region" evidence="1">
    <location>
        <begin position="141"/>
        <end position="193"/>
    </location>
</feature>
<feature type="region of interest" description="Disordered" evidence="2">
    <location>
        <begin position="99"/>
        <end position="118"/>
    </location>
</feature>
<evidence type="ECO:0000313" key="4">
    <source>
        <dbReference type="Proteomes" id="UP000823123"/>
    </source>
</evidence>
<dbReference type="Gene3D" id="3.40.50.300">
    <property type="entry name" value="P-loop containing nucleotide triphosphate hydrolases"/>
    <property type="match status" value="2"/>
</dbReference>
<accession>A0ABS1CB39</accession>